<organism evidence="1 2">
    <name type="scientific">Cellulomonas wangsupingiae</name>
    <dbReference type="NCBI Taxonomy" id="2968085"/>
    <lineage>
        <taxon>Bacteria</taxon>
        <taxon>Bacillati</taxon>
        <taxon>Actinomycetota</taxon>
        <taxon>Actinomycetes</taxon>
        <taxon>Micrococcales</taxon>
        <taxon>Cellulomonadaceae</taxon>
        <taxon>Cellulomonas</taxon>
    </lineage>
</organism>
<dbReference type="Proteomes" id="UP001317322">
    <property type="component" value="Chromosome"/>
</dbReference>
<dbReference type="RefSeq" id="WP_227565701.1">
    <property type="nucleotide sequence ID" value="NZ_CP101989.1"/>
</dbReference>
<name>A0ABY5K124_9CELL</name>
<evidence type="ECO:0000313" key="1">
    <source>
        <dbReference type="EMBL" id="UUI64144.1"/>
    </source>
</evidence>
<gene>
    <name evidence="1" type="ORF">NP075_13525</name>
</gene>
<dbReference type="EMBL" id="CP101989">
    <property type="protein sequence ID" value="UUI64144.1"/>
    <property type="molecule type" value="Genomic_DNA"/>
</dbReference>
<reference evidence="1 2" key="1">
    <citation type="submission" date="2022-07" db="EMBL/GenBank/DDBJ databases">
        <title>Novel species in genus cellulomonas.</title>
        <authorList>
            <person name="Ye L."/>
        </authorList>
    </citation>
    <scope>NUCLEOTIDE SEQUENCE [LARGE SCALE GENOMIC DNA]</scope>
    <source>
        <strain evidence="2">zg-Y908</strain>
    </source>
</reference>
<sequence length="399" mass="42119">MHTALLVVVGAGLLWLFVRDLGPLGRWRLRRRMIRRLDPRLSPQDRAAAVRHVHEIVPVARAPRGFAALPRGADPAVPTVPIRVAPLGDGRPGEAFLAPGPNDPRAGALGEDGSRTDVVVGLGPGRALLVACNGRVGAVTRGELMPAAPDRPVVVRAIGGDRTRHVGEVEHAQTAAGPAWRATFVVGNGRITDTHVDHDGWAFAIGVMRRDGETDLDVDRLVDAVLASWQWLPDDPAAAPCPAAPDLPDDPCDATLPVAVGGPEGSTVATCLLPAAPTAVDVPAVDGTWTHLYVRLTRAAALVVTSAPLAGGRDARTALESPHVHPYGPSVLPVGPVTARTTPAGEVLARTFAVGDGVRRTELRLDRDGRTWAWSLTRTTPEPAPLHALDALLASWRWV</sequence>
<proteinExistence type="predicted"/>
<keyword evidence="2" id="KW-1185">Reference proteome</keyword>
<accession>A0ABY5K124</accession>
<evidence type="ECO:0000313" key="2">
    <source>
        <dbReference type="Proteomes" id="UP001317322"/>
    </source>
</evidence>
<evidence type="ECO:0008006" key="3">
    <source>
        <dbReference type="Google" id="ProtNLM"/>
    </source>
</evidence>
<protein>
    <recommendedName>
        <fullName evidence="3">Type VII secretion protein EccE</fullName>
    </recommendedName>
</protein>